<dbReference type="Proteomes" id="UP000887565">
    <property type="component" value="Unplaced"/>
</dbReference>
<evidence type="ECO:0000313" key="12">
    <source>
        <dbReference type="Proteomes" id="UP000887565"/>
    </source>
</evidence>
<keyword evidence="10" id="KW-0407">Ion channel</keyword>
<comment type="subcellular location">
    <subcellularLocation>
        <location evidence="1">Membrane</location>
        <topology evidence="1">Multi-pass membrane protein</topology>
    </subcellularLocation>
</comment>
<sequence>MPLIICKLSINNQTPFTFDLHLSRDGLYGARYQSINVQTGELEIRWNGAVGELMREEADLAVAALTINADRDAIIDFSKPWLYHGITIMERQVSS</sequence>
<dbReference type="WBParaSite" id="nRc.2.0.1.t16303-RA">
    <property type="protein sequence ID" value="nRc.2.0.1.t16303-RA"/>
    <property type="gene ID" value="nRc.2.0.1.g16303"/>
</dbReference>
<proteinExistence type="predicted"/>
<evidence type="ECO:0000256" key="10">
    <source>
        <dbReference type="ARBA" id="ARBA00023303"/>
    </source>
</evidence>
<dbReference type="GO" id="GO:0015276">
    <property type="term" value="F:ligand-gated monoatomic ion channel activity"/>
    <property type="evidence" value="ECO:0007669"/>
    <property type="project" value="InterPro"/>
</dbReference>
<dbReference type="GO" id="GO:0016020">
    <property type="term" value="C:membrane"/>
    <property type="evidence" value="ECO:0007669"/>
    <property type="project" value="UniProtKB-SubCell"/>
</dbReference>
<evidence type="ECO:0000259" key="11">
    <source>
        <dbReference type="Pfam" id="PF10613"/>
    </source>
</evidence>
<keyword evidence="2" id="KW-0813">Transport</keyword>
<evidence type="ECO:0000256" key="7">
    <source>
        <dbReference type="ARBA" id="ARBA00023170"/>
    </source>
</evidence>
<keyword evidence="9" id="KW-1071">Ligand-gated ion channel</keyword>
<keyword evidence="6" id="KW-0472">Membrane</keyword>
<evidence type="ECO:0000256" key="8">
    <source>
        <dbReference type="ARBA" id="ARBA00023180"/>
    </source>
</evidence>
<keyword evidence="5" id="KW-0406">Ion transport</keyword>
<feature type="domain" description="Ionotropic glutamate receptor L-glutamate and glycine-binding" evidence="11">
    <location>
        <begin position="10"/>
        <end position="92"/>
    </location>
</feature>
<organism evidence="12 13">
    <name type="scientific">Romanomermis culicivorax</name>
    <name type="common">Nematode worm</name>
    <dbReference type="NCBI Taxonomy" id="13658"/>
    <lineage>
        <taxon>Eukaryota</taxon>
        <taxon>Metazoa</taxon>
        <taxon>Ecdysozoa</taxon>
        <taxon>Nematoda</taxon>
        <taxon>Enoplea</taxon>
        <taxon>Dorylaimia</taxon>
        <taxon>Mermithida</taxon>
        <taxon>Mermithoidea</taxon>
        <taxon>Mermithidae</taxon>
        <taxon>Romanomermis</taxon>
    </lineage>
</organism>
<evidence type="ECO:0000256" key="5">
    <source>
        <dbReference type="ARBA" id="ARBA00023065"/>
    </source>
</evidence>
<evidence type="ECO:0000256" key="3">
    <source>
        <dbReference type="ARBA" id="ARBA00022692"/>
    </source>
</evidence>
<evidence type="ECO:0000256" key="2">
    <source>
        <dbReference type="ARBA" id="ARBA00022448"/>
    </source>
</evidence>
<keyword evidence="4" id="KW-1133">Transmembrane helix</keyword>
<reference evidence="13" key="1">
    <citation type="submission" date="2022-11" db="UniProtKB">
        <authorList>
            <consortium name="WormBaseParasite"/>
        </authorList>
    </citation>
    <scope>IDENTIFICATION</scope>
</reference>
<dbReference type="Pfam" id="PF10613">
    <property type="entry name" value="Lig_chan-Glu_bd"/>
    <property type="match status" value="1"/>
</dbReference>
<dbReference type="PANTHER" id="PTHR18966">
    <property type="entry name" value="IONOTROPIC GLUTAMATE RECEPTOR"/>
    <property type="match status" value="1"/>
</dbReference>
<evidence type="ECO:0000256" key="6">
    <source>
        <dbReference type="ARBA" id="ARBA00023136"/>
    </source>
</evidence>
<dbReference type="InterPro" id="IPR015683">
    <property type="entry name" value="Ionotropic_Glu_rcpt"/>
</dbReference>
<dbReference type="Gene3D" id="3.40.190.10">
    <property type="entry name" value="Periplasmic binding protein-like II"/>
    <property type="match status" value="1"/>
</dbReference>
<evidence type="ECO:0000313" key="13">
    <source>
        <dbReference type="WBParaSite" id="nRc.2.0.1.t16303-RA"/>
    </source>
</evidence>
<name>A0A915IQ28_ROMCU</name>
<protein>
    <submittedName>
        <fullName evidence="13">Ionotropic glutamate receptor L-glutamate and glycine-binding domain-containing protein</fullName>
    </submittedName>
</protein>
<dbReference type="OMA" id="ITIMERQ"/>
<evidence type="ECO:0000256" key="9">
    <source>
        <dbReference type="ARBA" id="ARBA00023286"/>
    </source>
</evidence>
<evidence type="ECO:0000256" key="4">
    <source>
        <dbReference type="ARBA" id="ARBA00022989"/>
    </source>
</evidence>
<dbReference type="AlphaFoldDB" id="A0A915IQ28"/>
<keyword evidence="3" id="KW-0812">Transmembrane</keyword>
<evidence type="ECO:0000256" key="1">
    <source>
        <dbReference type="ARBA" id="ARBA00004141"/>
    </source>
</evidence>
<keyword evidence="12" id="KW-1185">Reference proteome</keyword>
<dbReference type="InterPro" id="IPR019594">
    <property type="entry name" value="Glu/Gly-bd"/>
</dbReference>
<dbReference type="SUPFAM" id="SSF53850">
    <property type="entry name" value="Periplasmic binding protein-like II"/>
    <property type="match status" value="1"/>
</dbReference>
<accession>A0A915IQ28</accession>
<keyword evidence="7" id="KW-0675">Receptor</keyword>
<keyword evidence="8" id="KW-0325">Glycoprotein</keyword>